<dbReference type="GO" id="GO:0016747">
    <property type="term" value="F:acyltransferase activity, transferring groups other than amino-acyl groups"/>
    <property type="evidence" value="ECO:0007669"/>
    <property type="project" value="InterPro"/>
</dbReference>
<dbReference type="InterPro" id="IPR016181">
    <property type="entry name" value="Acyl_CoA_acyltransferase"/>
</dbReference>
<keyword evidence="2" id="KW-0808">Transferase</keyword>
<accession>A0A101K6T5</accession>
<dbReference type="Pfam" id="PF13302">
    <property type="entry name" value="Acetyltransf_3"/>
    <property type="match status" value="1"/>
</dbReference>
<protein>
    <submittedName>
        <fullName evidence="2">Acetyltransferase</fullName>
    </submittedName>
</protein>
<comment type="caution">
    <text evidence="2">The sequence shown here is derived from an EMBL/GenBank/DDBJ whole genome shotgun (WGS) entry which is preliminary data.</text>
</comment>
<dbReference type="Proteomes" id="UP000054800">
    <property type="component" value="Unassembled WGS sequence"/>
</dbReference>
<dbReference type="OMA" id="AAIHIYK"/>
<evidence type="ECO:0000313" key="3">
    <source>
        <dbReference type="Proteomes" id="UP000054800"/>
    </source>
</evidence>
<dbReference type="SUPFAM" id="SSF55729">
    <property type="entry name" value="Acyl-CoA N-acyltransferases (Nat)"/>
    <property type="match status" value="1"/>
</dbReference>
<dbReference type="PANTHER" id="PTHR43415">
    <property type="entry name" value="SPERMIDINE N(1)-ACETYLTRANSFERASE"/>
    <property type="match status" value="1"/>
</dbReference>
<name>A0A101K6T5_FUSNC</name>
<gene>
    <name evidence="2" type="ORF">RO03_08735</name>
</gene>
<sequence>MLKGKKVGLSAIEEADLKVLLDWRNKSEYRQYFREYRELNMSQQKEWFFSKVIKDDSTLMFGIIELETNKLIGVCGLCYINWVNGNADLSLYIGKNDCYIDDTGLAEESCEILFKYAFTELRLNRIWTEIYTIDEKKIALYKKLGMNIDGTLRESYFYNGKFMDSYIFSILKKEFLL</sequence>
<proteinExistence type="predicted"/>
<dbReference type="OrthoDB" id="87299at2"/>
<feature type="domain" description="N-acetyltransferase" evidence="1">
    <location>
        <begin position="8"/>
        <end position="147"/>
    </location>
</feature>
<dbReference type="InterPro" id="IPR000182">
    <property type="entry name" value="GNAT_dom"/>
</dbReference>
<evidence type="ECO:0000259" key="1">
    <source>
        <dbReference type="Pfam" id="PF13302"/>
    </source>
</evidence>
<dbReference type="AlphaFoldDB" id="A0A101K6T5"/>
<dbReference type="EMBL" id="LMVH01000001">
    <property type="protein sequence ID" value="KUL99578.1"/>
    <property type="molecule type" value="Genomic_DNA"/>
</dbReference>
<organism evidence="2 3">
    <name type="scientific">Fusobacterium nucleatum subsp. nucleatum</name>
    <dbReference type="NCBI Taxonomy" id="76856"/>
    <lineage>
        <taxon>Bacteria</taxon>
        <taxon>Fusobacteriati</taxon>
        <taxon>Fusobacteriota</taxon>
        <taxon>Fusobacteriia</taxon>
        <taxon>Fusobacteriales</taxon>
        <taxon>Fusobacteriaceae</taxon>
        <taxon>Fusobacterium</taxon>
    </lineage>
</organism>
<dbReference type="Gene3D" id="3.40.630.30">
    <property type="match status" value="1"/>
</dbReference>
<dbReference type="RefSeq" id="WP_011015753.1">
    <property type="nucleotide sequence ID" value="NZ_CP022122.1"/>
</dbReference>
<dbReference type="GeneID" id="79782618"/>
<reference evidence="2 3" key="1">
    <citation type="submission" date="2015-10" db="EMBL/GenBank/DDBJ databases">
        <authorList>
            <person name="Gilbert D.G."/>
        </authorList>
    </citation>
    <scope>NUCLEOTIDE SEQUENCE [LARGE SCALE GENOMIC DNA]</scope>
    <source>
        <strain evidence="2 3">ChDC F311</strain>
    </source>
</reference>
<evidence type="ECO:0000313" key="2">
    <source>
        <dbReference type="EMBL" id="KUL99578.1"/>
    </source>
</evidence>
<dbReference type="PANTHER" id="PTHR43415:SF3">
    <property type="entry name" value="GNAT-FAMILY ACETYLTRANSFERASE"/>
    <property type="match status" value="1"/>
</dbReference>